<proteinExistence type="predicted"/>
<reference evidence="2" key="1">
    <citation type="submission" date="2016-11" db="UniProtKB">
        <authorList>
            <consortium name="WormBaseParasite"/>
        </authorList>
    </citation>
    <scope>IDENTIFICATION</scope>
</reference>
<accession>A0A1I7WYG2</accession>
<evidence type="ECO:0000313" key="1">
    <source>
        <dbReference type="Proteomes" id="UP000095283"/>
    </source>
</evidence>
<evidence type="ECO:0000313" key="2">
    <source>
        <dbReference type="WBParaSite" id="Hba_10299"/>
    </source>
</evidence>
<dbReference type="WBParaSite" id="Hba_10299">
    <property type="protein sequence ID" value="Hba_10299"/>
    <property type="gene ID" value="Hba_10299"/>
</dbReference>
<protein>
    <submittedName>
        <fullName evidence="2">Uncharacterized protein</fullName>
    </submittedName>
</protein>
<dbReference type="Proteomes" id="UP000095283">
    <property type="component" value="Unplaced"/>
</dbReference>
<dbReference type="AlphaFoldDB" id="A0A1I7WYG2"/>
<name>A0A1I7WYG2_HETBA</name>
<keyword evidence="1" id="KW-1185">Reference proteome</keyword>
<organism evidence="1 2">
    <name type="scientific">Heterorhabditis bacteriophora</name>
    <name type="common">Entomopathogenic nematode worm</name>
    <dbReference type="NCBI Taxonomy" id="37862"/>
    <lineage>
        <taxon>Eukaryota</taxon>
        <taxon>Metazoa</taxon>
        <taxon>Ecdysozoa</taxon>
        <taxon>Nematoda</taxon>
        <taxon>Chromadorea</taxon>
        <taxon>Rhabditida</taxon>
        <taxon>Rhabditina</taxon>
        <taxon>Rhabditomorpha</taxon>
        <taxon>Strongyloidea</taxon>
        <taxon>Heterorhabditidae</taxon>
        <taxon>Heterorhabditis</taxon>
    </lineage>
</organism>
<sequence length="58" mass="7048">MAWRMLNKCSNIVRSQMKKCPQLTQGYKDERLCWANIFMRCNWGKVRLLRVFENKPIN</sequence>